<dbReference type="SMART" id="SM00702">
    <property type="entry name" value="P4Hc"/>
    <property type="match status" value="1"/>
</dbReference>
<evidence type="ECO:0000313" key="10">
    <source>
        <dbReference type="EMBL" id="CAE8620768.1"/>
    </source>
</evidence>
<protein>
    <recommendedName>
        <fullName evidence="2">procollagen-lysine 5-dioxygenase</fullName>
        <ecNumber evidence="2">1.14.11.4</ecNumber>
    </recommendedName>
</protein>
<feature type="region of interest" description="Disordered" evidence="8">
    <location>
        <begin position="86"/>
        <end position="112"/>
    </location>
</feature>
<evidence type="ECO:0000256" key="5">
    <source>
        <dbReference type="ARBA" id="ARBA00023002"/>
    </source>
</evidence>
<evidence type="ECO:0000256" key="8">
    <source>
        <dbReference type="SAM" id="MobiDB-lite"/>
    </source>
</evidence>
<feature type="domain" description="Fe2OG dioxygenase" evidence="9">
    <location>
        <begin position="840"/>
        <end position="959"/>
    </location>
</feature>
<dbReference type="GO" id="GO:0005783">
    <property type="term" value="C:endoplasmic reticulum"/>
    <property type="evidence" value="ECO:0007669"/>
    <property type="project" value="TreeGrafter"/>
</dbReference>
<keyword evidence="5" id="KW-0560">Oxidoreductase</keyword>
<dbReference type="Gene3D" id="3.90.550.10">
    <property type="entry name" value="Spore Coat Polysaccharide Biosynthesis Protein SpsA, Chain A"/>
    <property type="match status" value="1"/>
</dbReference>
<dbReference type="Pfam" id="PF00535">
    <property type="entry name" value="Glycos_transf_2"/>
    <property type="match status" value="1"/>
</dbReference>
<dbReference type="Gene3D" id="2.60.120.620">
    <property type="entry name" value="q2cbj1_9rhob like domain"/>
    <property type="match status" value="1"/>
</dbReference>
<comment type="cofactor">
    <cofactor evidence="1">
        <name>L-ascorbate</name>
        <dbReference type="ChEBI" id="CHEBI:38290"/>
    </cofactor>
</comment>
<sequence>MSFSETAATTTTPPTTTTPTATTTAKTATTTATTTAAGEEACPELLPGDVVLVPQHLLGQTEVQQQQQQQQQLQQQQKQQQQQHLLCQTEVQSPSSQTQKTKEPDSENSSRGTDSIAFLQHLSADASCCILLLPDGRRLRGVPASALRPARALRMEVPDVSIQVVTFCRPQLLRHALWLASRQDIAREQLEVLVVDDSPSCSLAAGCLEGLDADFVRQCLRFVALEQRVSIGAKRNLAAALSRGTVIMHWDDDDYFGANRARAQSMPILAGKADVTLLPLVHSFYTGDQRGPDGFFEAALSGAGSCSGHLSTLSYRRSLWDGGDELRRYADASLMEDLFLYRNLQGLFGALCQDLPGGSVDFVYVKHPASASAQPRVGRPSPGGQPPGFLPEATLRLLATLRDASPPPVGALRLERSRSVLGQLQQEQCFLAAYLRRGGGLRGRSRVPRRLFMDLARMLPLMPSAHEKEQALQSLAAQLLDVGQATEEQERDEEGATAVGLARLDGPSMAMAAWCCSTLRLPPGHAFWAQLSVRIRFEAARAPESAAEPRLDEGGCCSSREEFGLTAADVSMLTYVAGRVGLGSDQALLLALLGLAQAPQRLAELGPKDVVNLASAFARLFPQSCPTAPVQATAAAAAATATVTTTAATATTAVATTTTTATLTMGEGATPVEAGGEAAEEAVPLLGSLLRRFPPEDYASEDWLRLTWAVFRLRPLWAEEHLFPRFTRTPLDVATALYARLDALARRRSGRAASDVQVQVLNGGPGGAADVPVLLLRGFASPAECRELARLAEEQCWQRTENSVRKVDVSIFNQQGTATHPLVLDIRRRAALLAGQPIGHCESLNLVRYEEGEQHKPHYDYVQEVDVRFAVGRPEPSLDSMLLGGQRFCTVLLYLSSAAEDQGGETAFGELGLKVRPEIGAALIWPNVQKDGQPEPRTVHGSLPLRYGEKLVVNAWLRSEDVDYFRSNLLSAPIR</sequence>
<dbReference type="EC" id="1.14.11.4" evidence="2"/>
<evidence type="ECO:0000256" key="3">
    <source>
        <dbReference type="ARBA" id="ARBA00022723"/>
    </source>
</evidence>
<evidence type="ECO:0000259" key="9">
    <source>
        <dbReference type="PROSITE" id="PS51471"/>
    </source>
</evidence>
<evidence type="ECO:0000256" key="1">
    <source>
        <dbReference type="ARBA" id="ARBA00001961"/>
    </source>
</evidence>
<keyword evidence="6" id="KW-0408">Iron</keyword>
<organism evidence="10 11">
    <name type="scientific">Polarella glacialis</name>
    <name type="common">Dinoflagellate</name>
    <dbReference type="NCBI Taxonomy" id="89957"/>
    <lineage>
        <taxon>Eukaryota</taxon>
        <taxon>Sar</taxon>
        <taxon>Alveolata</taxon>
        <taxon>Dinophyceae</taxon>
        <taxon>Suessiales</taxon>
        <taxon>Suessiaceae</taxon>
        <taxon>Polarella</taxon>
    </lineage>
</organism>
<dbReference type="PROSITE" id="PS51471">
    <property type="entry name" value="FE2OG_OXY"/>
    <property type="match status" value="1"/>
</dbReference>
<accession>A0A813G1Q2</accession>
<evidence type="ECO:0000256" key="6">
    <source>
        <dbReference type="ARBA" id="ARBA00023004"/>
    </source>
</evidence>
<dbReference type="GO" id="GO:0004656">
    <property type="term" value="F:procollagen-proline 4-dioxygenase activity"/>
    <property type="evidence" value="ECO:0007669"/>
    <property type="project" value="TreeGrafter"/>
</dbReference>
<proteinExistence type="predicted"/>
<dbReference type="GO" id="GO:0031418">
    <property type="term" value="F:L-ascorbic acid binding"/>
    <property type="evidence" value="ECO:0007669"/>
    <property type="project" value="InterPro"/>
</dbReference>
<dbReference type="InterPro" id="IPR029044">
    <property type="entry name" value="Nucleotide-diphossugar_trans"/>
</dbReference>
<evidence type="ECO:0000313" key="11">
    <source>
        <dbReference type="Proteomes" id="UP000654075"/>
    </source>
</evidence>
<keyword evidence="11" id="KW-1185">Reference proteome</keyword>
<dbReference type="CDD" id="cd00761">
    <property type="entry name" value="Glyco_tranf_GTA_type"/>
    <property type="match status" value="1"/>
</dbReference>
<dbReference type="OrthoDB" id="1877616at2759"/>
<comment type="catalytic activity">
    <reaction evidence="7">
        <text>L-lysyl-[collagen] + 2-oxoglutarate + O2 = (5R)-5-hydroxy-L-lysyl-[collagen] + succinate + CO2</text>
        <dbReference type="Rhea" id="RHEA:16569"/>
        <dbReference type="Rhea" id="RHEA-COMP:12751"/>
        <dbReference type="Rhea" id="RHEA-COMP:12752"/>
        <dbReference type="ChEBI" id="CHEBI:15379"/>
        <dbReference type="ChEBI" id="CHEBI:16526"/>
        <dbReference type="ChEBI" id="CHEBI:16810"/>
        <dbReference type="ChEBI" id="CHEBI:29969"/>
        <dbReference type="ChEBI" id="CHEBI:30031"/>
        <dbReference type="ChEBI" id="CHEBI:133442"/>
        <dbReference type="EC" id="1.14.11.4"/>
    </reaction>
</comment>
<gene>
    <name evidence="10" type="ORF">PGLA1383_LOCUS38304</name>
</gene>
<dbReference type="EMBL" id="CAJNNV010027582">
    <property type="protein sequence ID" value="CAE8620768.1"/>
    <property type="molecule type" value="Genomic_DNA"/>
</dbReference>
<evidence type="ECO:0000256" key="4">
    <source>
        <dbReference type="ARBA" id="ARBA00022964"/>
    </source>
</evidence>
<keyword evidence="3" id="KW-0479">Metal-binding</keyword>
<dbReference type="PANTHER" id="PTHR10869">
    <property type="entry name" value="PROLYL 4-HYDROXYLASE ALPHA SUBUNIT"/>
    <property type="match status" value="1"/>
</dbReference>
<evidence type="ECO:0000256" key="7">
    <source>
        <dbReference type="ARBA" id="ARBA00047930"/>
    </source>
</evidence>
<name>A0A813G1Q2_POLGL</name>
<feature type="compositionally biased region" description="Low complexity" evidence="8">
    <location>
        <begin position="1"/>
        <end position="37"/>
    </location>
</feature>
<evidence type="ECO:0000256" key="2">
    <source>
        <dbReference type="ARBA" id="ARBA00012264"/>
    </source>
</evidence>
<reference evidence="10" key="1">
    <citation type="submission" date="2021-02" db="EMBL/GenBank/DDBJ databases">
        <authorList>
            <person name="Dougan E. K."/>
            <person name="Rhodes N."/>
            <person name="Thang M."/>
            <person name="Chan C."/>
        </authorList>
    </citation>
    <scope>NUCLEOTIDE SEQUENCE</scope>
</reference>
<dbReference type="InterPro" id="IPR044862">
    <property type="entry name" value="Pro_4_hyd_alph_FE2OG_OXY"/>
</dbReference>
<comment type="caution">
    <text evidence="10">The sequence shown here is derived from an EMBL/GenBank/DDBJ whole genome shotgun (WGS) entry which is preliminary data.</text>
</comment>
<dbReference type="GO" id="GO:0005506">
    <property type="term" value="F:iron ion binding"/>
    <property type="evidence" value="ECO:0007669"/>
    <property type="project" value="InterPro"/>
</dbReference>
<dbReference type="AlphaFoldDB" id="A0A813G1Q2"/>
<dbReference type="InterPro" id="IPR045054">
    <property type="entry name" value="P4HA-like"/>
</dbReference>
<dbReference type="Proteomes" id="UP000654075">
    <property type="component" value="Unassembled WGS sequence"/>
</dbReference>
<dbReference type="GO" id="GO:0008475">
    <property type="term" value="F:procollagen-lysine 5-dioxygenase activity"/>
    <property type="evidence" value="ECO:0007669"/>
    <property type="project" value="UniProtKB-EC"/>
</dbReference>
<keyword evidence="4" id="KW-0223">Dioxygenase</keyword>
<dbReference type="InterPro" id="IPR005123">
    <property type="entry name" value="Oxoglu/Fe-dep_dioxygenase_dom"/>
</dbReference>
<dbReference type="PANTHER" id="PTHR10869:SF246">
    <property type="entry name" value="TRANSMEMBRANE PROLYL 4-HYDROXYLASE"/>
    <property type="match status" value="1"/>
</dbReference>
<dbReference type="InterPro" id="IPR006620">
    <property type="entry name" value="Pro_4_hyd_alph"/>
</dbReference>
<dbReference type="InterPro" id="IPR001173">
    <property type="entry name" value="Glyco_trans_2-like"/>
</dbReference>
<feature type="region of interest" description="Disordered" evidence="8">
    <location>
        <begin position="1"/>
        <end position="42"/>
    </location>
</feature>
<dbReference type="SUPFAM" id="SSF53448">
    <property type="entry name" value="Nucleotide-diphospho-sugar transferases"/>
    <property type="match status" value="1"/>
</dbReference>
<dbReference type="Pfam" id="PF13640">
    <property type="entry name" value="2OG-FeII_Oxy_3"/>
    <property type="match status" value="1"/>
</dbReference>